<dbReference type="OrthoDB" id="5296at2759"/>
<comment type="caution">
    <text evidence="2">The sequence shown here is derived from an EMBL/GenBank/DDBJ whole genome shotgun (WGS) entry which is preliminary data.</text>
</comment>
<dbReference type="InterPro" id="IPR036291">
    <property type="entry name" value="NAD(P)-bd_dom_sf"/>
</dbReference>
<evidence type="ECO:0000313" key="2">
    <source>
        <dbReference type="EMBL" id="PNS14153.1"/>
    </source>
</evidence>
<dbReference type="InParanoid" id="A0A2K1QH28"/>
<gene>
    <name evidence="2" type="ORF">CAC42_6666</name>
</gene>
<keyword evidence="3" id="KW-1185">Reference proteome</keyword>
<dbReference type="PRINTS" id="PR00081">
    <property type="entry name" value="GDHRDH"/>
</dbReference>
<dbReference type="Proteomes" id="UP000243797">
    <property type="component" value="Unassembled WGS sequence"/>
</dbReference>
<name>A0A2K1QH28_9PEZI</name>
<dbReference type="Pfam" id="PF00106">
    <property type="entry name" value="adh_short"/>
    <property type="match status" value="1"/>
</dbReference>
<reference evidence="2 3" key="1">
    <citation type="submission" date="2017-06" db="EMBL/GenBank/DDBJ databases">
        <title>Draft genome sequence of a variant of Elsinoe murrayae.</title>
        <authorList>
            <person name="Cheng Q."/>
        </authorList>
    </citation>
    <scope>NUCLEOTIDE SEQUENCE [LARGE SCALE GENOMIC DNA]</scope>
    <source>
        <strain evidence="2 3">CQ-2017a</strain>
    </source>
</reference>
<dbReference type="AlphaFoldDB" id="A0A2K1QH28"/>
<dbReference type="EMBL" id="NKHZ01000088">
    <property type="protein sequence ID" value="PNS14153.1"/>
    <property type="molecule type" value="Genomic_DNA"/>
</dbReference>
<evidence type="ECO:0000313" key="3">
    <source>
        <dbReference type="Proteomes" id="UP000243797"/>
    </source>
</evidence>
<dbReference type="InterPro" id="IPR051468">
    <property type="entry name" value="Fungal_SecMetab_SDRs"/>
</dbReference>
<dbReference type="GO" id="GO:0005737">
    <property type="term" value="C:cytoplasm"/>
    <property type="evidence" value="ECO:0007669"/>
    <property type="project" value="TreeGrafter"/>
</dbReference>
<dbReference type="GO" id="GO:0016491">
    <property type="term" value="F:oxidoreductase activity"/>
    <property type="evidence" value="ECO:0007669"/>
    <property type="project" value="TreeGrafter"/>
</dbReference>
<sequence length="167" mass="18305">MLDIDYTDERALKGAARDYGNNPLDCLVNCAGFGVNPDDSWSYDADMVLESFKVMTLGLFLATKYFKPQLELSESIAGNNDEGENIGYRMAKAALNQQTKTLAQELTRAGSKIRLLAVCPGFIATKMTNFRGKDDIVKSCEGIVNMVLGLSAEDSGSLKKWNGNTTW</sequence>
<dbReference type="PANTHER" id="PTHR43544:SF12">
    <property type="entry name" value="NAD(P)-BINDING ROSSMANN-FOLD SUPERFAMILY PROTEIN"/>
    <property type="match status" value="1"/>
</dbReference>
<organism evidence="2 3">
    <name type="scientific">Sphaceloma murrayae</name>
    <dbReference type="NCBI Taxonomy" id="2082308"/>
    <lineage>
        <taxon>Eukaryota</taxon>
        <taxon>Fungi</taxon>
        <taxon>Dikarya</taxon>
        <taxon>Ascomycota</taxon>
        <taxon>Pezizomycotina</taxon>
        <taxon>Dothideomycetes</taxon>
        <taxon>Dothideomycetidae</taxon>
        <taxon>Myriangiales</taxon>
        <taxon>Elsinoaceae</taxon>
        <taxon>Sphaceloma</taxon>
    </lineage>
</organism>
<proteinExistence type="inferred from homology"/>
<protein>
    <submittedName>
        <fullName evidence="2">3-oxoacyl</fullName>
    </submittedName>
</protein>
<accession>A0A2K1QH28</accession>
<dbReference type="STRING" id="2082308.A0A2K1QH28"/>
<evidence type="ECO:0000256" key="1">
    <source>
        <dbReference type="ARBA" id="ARBA00006484"/>
    </source>
</evidence>
<dbReference type="InterPro" id="IPR002347">
    <property type="entry name" value="SDR_fam"/>
</dbReference>
<dbReference type="Gene3D" id="3.40.50.720">
    <property type="entry name" value="NAD(P)-binding Rossmann-like Domain"/>
    <property type="match status" value="1"/>
</dbReference>
<dbReference type="PANTHER" id="PTHR43544">
    <property type="entry name" value="SHORT-CHAIN DEHYDROGENASE/REDUCTASE"/>
    <property type="match status" value="1"/>
</dbReference>
<dbReference type="SUPFAM" id="SSF51735">
    <property type="entry name" value="NAD(P)-binding Rossmann-fold domains"/>
    <property type="match status" value="1"/>
</dbReference>
<comment type="similarity">
    <text evidence="1">Belongs to the short-chain dehydrogenases/reductases (SDR) family.</text>
</comment>